<feature type="transmembrane region" description="Helical" evidence="7">
    <location>
        <begin position="22"/>
        <end position="41"/>
    </location>
</feature>
<dbReference type="SUPFAM" id="SSF161070">
    <property type="entry name" value="SNF-like"/>
    <property type="match status" value="1"/>
</dbReference>
<dbReference type="InterPro" id="IPR000175">
    <property type="entry name" value="Na/ntran_symport"/>
</dbReference>
<evidence type="ECO:0000256" key="7">
    <source>
        <dbReference type="SAM" id="Phobius"/>
    </source>
</evidence>
<dbReference type="CDD" id="cd10334">
    <property type="entry name" value="SLC6sbd_u1"/>
    <property type="match status" value="1"/>
</dbReference>
<feature type="region of interest" description="Disordered" evidence="6">
    <location>
        <begin position="504"/>
        <end position="532"/>
    </location>
</feature>
<feature type="transmembrane region" description="Helical" evidence="7">
    <location>
        <begin position="396"/>
        <end position="417"/>
    </location>
</feature>
<dbReference type="InterPro" id="IPR037272">
    <property type="entry name" value="SNS_sf"/>
</dbReference>
<evidence type="ECO:0000256" key="6">
    <source>
        <dbReference type="SAM" id="MobiDB-lite"/>
    </source>
</evidence>
<evidence type="ECO:0000256" key="3">
    <source>
        <dbReference type="ARBA" id="ARBA00022692"/>
    </source>
</evidence>
<dbReference type="RefSeq" id="WP_193637869.1">
    <property type="nucleotide sequence ID" value="NZ_JADCSA010000006.1"/>
</dbReference>
<name>A0ABR9RSH1_9ACTN</name>
<sequence length="532" mass="56639">MATQDAVSVEKAKRGAFSSRKVFIFAAIGSAVGLGNIWRFPYVAYDNGAGAFLIPYLVALVCAGIPFLYLDYALGHRFRGSAPLSFARLSRPAEAIGWWQVGICFMIAVYYAAVIAWALSYTVFSFDKSWGDDPGGYFTGEFLKVGEVGVDLDVVVGVLVPMLVVWLAVVVIMVAGVEKGIGFTSVVGIPVLILAFLALVIRALFLPGAMDGLEEFFTPDWAALREPGVWAAAFGQIFFSLSIGFGIMITYSSYVDRKTDMTGSGAVVAFSNSGFELLAGIGIFAALGFMSQASGDPVGKVLGSGGVGLAFIGFPTIISEAPWGAFIGVMFFGSLVVAGLTSLVSVLEVVVSAVRDKFDLPRKVAAAAVSIPCAIISLIFFSTASGLYILDIIDHFINQFGILLVATVAMVVVAWSLRALPLLADHMNAGGSIKLLLWWKVLVGGLVPVALAYMLFEAFRIDVETPYEGYPTWMLALFGWGSAAAVMVLGYVLAPMPWRKDTSLEDPGLDAPPHDGVPTTPTARTTKEGVER</sequence>
<feature type="transmembrane region" description="Helical" evidence="7">
    <location>
        <begin position="187"/>
        <end position="209"/>
    </location>
</feature>
<reference evidence="8 9" key="1">
    <citation type="submission" date="2020-10" db="EMBL/GenBank/DDBJ databases">
        <title>Nocardioides sp. isolated from sludge.</title>
        <authorList>
            <person name="Zhang X."/>
        </authorList>
    </citation>
    <scope>NUCLEOTIDE SEQUENCE [LARGE SCALE GENOMIC DNA]</scope>
    <source>
        <strain evidence="8 9">Y6</strain>
    </source>
</reference>
<dbReference type="PANTHER" id="PTHR42948">
    <property type="entry name" value="TRANSPORTER"/>
    <property type="match status" value="1"/>
</dbReference>
<protein>
    <submittedName>
        <fullName evidence="8">Sodium-dependent transporter</fullName>
    </submittedName>
</protein>
<keyword evidence="5 7" id="KW-0472">Membrane</keyword>
<feature type="transmembrane region" description="Helical" evidence="7">
    <location>
        <begin position="364"/>
        <end position="390"/>
    </location>
</feature>
<feature type="transmembrane region" description="Helical" evidence="7">
    <location>
        <begin position="229"/>
        <end position="254"/>
    </location>
</feature>
<keyword evidence="3 7" id="KW-0812">Transmembrane</keyword>
<feature type="transmembrane region" description="Helical" evidence="7">
    <location>
        <begin position="437"/>
        <end position="456"/>
    </location>
</feature>
<keyword evidence="2" id="KW-0813">Transport</keyword>
<dbReference type="EMBL" id="JADCSA010000006">
    <property type="protein sequence ID" value="MBE7324532.1"/>
    <property type="molecule type" value="Genomic_DNA"/>
</dbReference>
<dbReference type="PRINTS" id="PR00176">
    <property type="entry name" value="NANEUSMPORT"/>
</dbReference>
<feature type="transmembrane region" description="Helical" evidence="7">
    <location>
        <begin position="323"/>
        <end position="352"/>
    </location>
</feature>
<evidence type="ECO:0000313" key="8">
    <source>
        <dbReference type="EMBL" id="MBE7324532.1"/>
    </source>
</evidence>
<gene>
    <name evidence="8" type="ORF">IEQ44_07695</name>
</gene>
<organism evidence="8 9">
    <name type="scientific">Nocardioides malaquae</name>
    <dbReference type="NCBI Taxonomy" id="2773426"/>
    <lineage>
        <taxon>Bacteria</taxon>
        <taxon>Bacillati</taxon>
        <taxon>Actinomycetota</taxon>
        <taxon>Actinomycetes</taxon>
        <taxon>Propionibacteriales</taxon>
        <taxon>Nocardioidaceae</taxon>
        <taxon>Nocardioides</taxon>
    </lineage>
</organism>
<feature type="transmembrane region" description="Helical" evidence="7">
    <location>
        <begin position="95"/>
        <end position="119"/>
    </location>
</feature>
<feature type="transmembrane region" description="Helical" evidence="7">
    <location>
        <begin position="266"/>
        <end position="290"/>
    </location>
</feature>
<feature type="transmembrane region" description="Helical" evidence="7">
    <location>
        <begin position="53"/>
        <end position="74"/>
    </location>
</feature>
<evidence type="ECO:0000256" key="2">
    <source>
        <dbReference type="ARBA" id="ARBA00022448"/>
    </source>
</evidence>
<evidence type="ECO:0000256" key="1">
    <source>
        <dbReference type="ARBA" id="ARBA00004141"/>
    </source>
</evidence>
<dbReference type="PROSITE" id="PS50267">
    <property type="entry name" value="NA_NEUROTRAN_SYMP_3"/>
    <property type="match status" value="1"/>
</dbReference>
<proteinExistence type="predicted"/>
<feature type="transmembrane region" description="Helical" evidence="7">
    <location>
        <begin position="476"/>
        <end position="494"/>
    </location>
</feature>
<dbReference type="Pfam" id="PF00209">
    <property type="entry name" value="SNF"/>
    <property type="match status" value="2"/>
</dbReference>
<evidence type="ECO:0000256" key="5">
    <source>
        <dbReference type="ARBA" id="ARBA00023136"/>
    </source>
</evidence>
<dbReference type="Proteomes" id="UP000756387">
    <property type="component" value="Unassembled WGS sequence"/>
</dbReference>
<accession>A0ABR9RSH1</accession>
<evidence type="ECO:0000256" key="4">
    <source>
        <dbReference type="ARBA" id="ARBA00022989"/>
    </source>
</evidence>
<keyword evidence="9" id="KW-1185">Reference proteome</keyword>
<feature type="transmembrane region" description="Helical" evidence="7">
    <location>
        <begin position="154"/>
        <end position="175"/>
    </location>
</feature>
<dbReference type="PANTHER" id="PTHR42948:SF1">
    <property type="entry name" value="TRANSPORTER"/>
    <property type="match status" value="1"/>
</dbReference>
<comment type="caution">
    <text evidence="8">The sequence shown here is derived from an EMBL/GenBank/DDBJ whole genome shotgun (WGS) entry which is preliminary data.</text>
</comment>
<evidence type="ECO:0000313" key="9">
    <source>
        <dbReference type="Proteomes" id="UP000756387"/>
    </source>
</evidence>
<keyword evidence="4 7" id="KW-1133">Transmembrane helix</keyword>
<dbReference type="NCBIfam" id="NF037979">
    <property type="entry name" value="Na_transp"/>
    <property type="match status" value="1"/>
</dbReference>
<comment type="subcellular location">
    <subcellularLocation>
        <location evidence="1">Membrane</location>
        <topology evidence="1">Multi-pass membrane protein</topology>
    </subcellularLocation>
</comment>